<dbReference type="InterPro" id="IPR045851">
    <property type="entry name" value="AMP-bd_C_sf"/>
</dbReference>
<evidence type="ECO:0000313" key="3">
    <source>
        <dbReference type="EMBL" id="GEC96573.1"/>
    </source>
</evidence>
<evidence type="ECO:0000259" key="2">
    <source>
        <dbReference type="SMART" id="SM00563"/>
    </source>
</evidence>
<dbReference type="Gene3D" id="3.30.300.30">
    <property type="match status" value="1"/>
</dbReference>
<dbReference type="Pfam" id="PF01553">
    <property type="entry name" value="Acyltransferase"/>
    <property type="match status" value="1"/>
</dbReference>
<comment type="similarity">
    <text evidence="1">Belongs to the ATP-dependent AMP-binding enzyme family.</text>
</comment>
<dbReference type="InterPro" id="IPR002123">
    <property type="entry name" value="Plipid/glycerol_acylTrfase"/>
</dbReference>
<dbReference type="GO" id="GO:0070566">
    <property type="term" value="F:adenylyltransferase activity"/>
    <property type="evidence" value="ECO:0007669"/>
    <property type="project" value="TreeGrafter"/>
</dbReference>
<dbReference type="SUPFAM" id="SSF69593">
    <property type="entry name" value="Glycerol-3-phosphate (1)-acyltransferase"/>
    <property type="match status" value="1"/>
</dbReference>
<dbReference type="Proteomes" id="UP000318422">
    <property type="component" value="Unassembled WGS sequence"/>
</dbReference>
<evidence type="ECO:0000313" key="4">
    <source>
        <dbReference type="Proteomes" id="UP000318422"/>
    </source>
</evidence>
<dbReference type="CDD" id="cd07989">
    <property type="entry name" value="LPLAT_AGPAT-like"/>
    <property type="match status" value="1"/>
</dbReference>
<dbReference type="Gene3D" id="3.40.50.12780">
    <property type="entry name" value="N-terminal domain of ligase-like"/>
    <property type="match status" value="1"/>
</dbReference>
<dbReference type="GO" id="GO:0016746">
    <property type="term" value="F:acyltransferase activity"/>
    <property type="evidence" value="ECO:0007669"/>
    <property type="project" value="InterPro"/>
</dbReference>
<protein>
    <recommendedName>
        <fullName evidence="2">Phospholipid/glycerol acyltransferase domain-containing protein</fullName>
    </recommendedName>
</protein>
<feature type="domain" description="Phospholipid/glycerol acyltransferase" evidence="2">
    <location>
        <begin position="322"/>
        <end position="436"/>
    </location>
</feature>
<comment type="caution">
    <text evidence="3">The sequence shown here is derived from an EMBL/GenBank/DDBJ whole genome shotgun (WGS) entry which is preliminary data.</text>
</comment>
<gene>
    <name evidence="3" type="ORF">ZRA01_26460</name>
</gene>
<dbReference type="RefSeq" id="WP_218028724.1">
    <property type="nucleotide sequence ID" value="NZ_BJNV01000047.1"/>
</dbReference>
<dbReference type="SMART" id="SM00563">
    <property type="entry name" value="PlsC"/>
    <property type="match status" value="1"/>
</dbReference>
<keyword evidence="4" id="KW-1185">Reference proteome</keyword>
<dbReference type="SUPFAM" id="SSF56801">
    <property type="entry name" value="Acetyl-CoA synthetase-like"/>
    <property type="match status" value="1"/>
</dbReference>
<dbReference type="InterPro" id="IPR042099">
    <property type="entry name" value="ANL_N_sf"/>
</dbReference>
<proteinExistence type="inferred from homology"/>
<organism evidence="3 4">
    <name type="scientific">Zoogloea ramigera</name>
    <dbReference type="NCBI Taxonomy" id="350"/>
    <lineage>
        <taxon>Bacteria</taxon>
        <taxon>Pseudomonadati</taxon>
        <taxon>Pseudomonadota</taxon>
        <taxon>Betaproteobacteria</taxon>
        <taxon>Rhodocyclales</taxon>
        <taxon>Zoogloeaceae</taxon>
        <taxon>Zoogloea</taxon>
    </lineage>
</organism>
<name>A0A4Y4CZ33_ZOORA</name>
<dbReference type="PANTHER" id="PTHR22754:SF32">
    <property type="entry name" value="DISCO-INTERACTING PROTEIN 2"/>
    <property type="match status" value="1"/>
</dbReference>
<dbReference type="EMBL" id="BJNV01000047">
    <property type="protein sequence ID" value="GEC96573.1"/>
    <property type="molecule type" value="Genomic_DNA"/>
</dbReference>
<dbReference type="AlphaFoldDB" id="A0A4Y4CZ33"/>
<evidence type="ECO:0000256" key="1">
    <source>
        <dbReference type="ARBA" id="ARBA00006432"/>
    </source>
</evidence>
<dbReference type="PANTHER" id="PTHR22754">
    <property type="entry name" value="DISCO-INTERACTING PROTEIN 2 DIP2 -RELATED"/>
    <property type="match status" value="1"/>
</dbReference>
<dbReference type="GO" id="GO:0006633">
    <property type="term" value="P:fatty acid biosynthetic process"/>
    <property type="evidence" value="ECO:0007669"/>
    <property type="project" value="TreeGrafter"/>
</dbReference>
<dbReference type="GO" id="GO:0005886">
    <property type="term" value="C:plasma membrane"/>
    <property type="evidence" value="ECO:0007669"/>
    <property type="project" value="TreeGrafter"/>
</dbReference>
<accession>A0A4Y4CZ33</accession>
<sequence length="497" mass="53569">MPPLGRRPRVDRIDRDRFVKTREARPAAPGDGHALAFVSCGRPLPGHQVRIVDETGLELGERVEGRLEFKGPSATAGYHRNPEQTRRLFHGDWLDSGDRAYSVEGEVFVTGRVKDIIIRAGRNIYPHELELAVGELPGVRKGCVAVFGSLDPAAGTERLVVLAETQATDPVQRAALQADIARLALEVLGEAADEVVLAPPHTVLKTSSGKVRRSACRERYEAGLIGTRPPAAGWQIARLALAAAAARARRGRVLAGEVTHAIRVGVLCALIAPLTWLVTAALPRPSWAWAVGRLAARVFLRLCGTPVSVEGVANLPPPGQVHVLVANHASYVDGIVLAAALPRHVSFVAKRELAGQFIPRVYLRRLGVEFVERFDVKQGAADADRLAAAVASGRSLAVFPEGTFTRIPGLRPFHLGAFAAAARARVPVVPVAIRGSRGWLRADQWFPRRSRLEVFIGTPIPPSEDAVDEFSAAVRLRDAARAEILQRCGEPAVVSDT</sequence>
<reference evidence="3 4" key="1">
    <citation type="submission" date="2019-06" db="EMBL/GenBank/DDBJ databases">
        <title>Whole genome shotgun sequence of Zoogloea ramigera NBRC 15342.</title>
        <authorList>
            <person name="Hosoyama A."/>
            <person name="Uohara A."/>
            <person name="Ohji S."/>
            <person name="Ichikawa N."/>
        </authorList>
    </citation>
    <scope>NUCLEOTIDE SEQUENCE [LARGE SCALE GENOMIC DNA]</scope>
    <source>
        <strain evidence="3 4">NBRC 15342</strain>
    </source>
</reference>